<evidence type="ECO:0000313" key="5">
    <source>
        <dbReference type="EMBL" id="TVM32877.1"/>
    </source>
</evidence>
<keyword evidence="1" id="KW-0676">Redox-active center</keyword>
<feature type="signal peptide" evidence="2">
    <location>
        <begin position="1"/>
        <end position="30"/>
    </location>
</feature>
<dbReference type="InterPro" id="IPR000866">
    <property type="entry name" value="AhpC/TSA"/>
</dbReference>
<dbReference type="Proteomes" id="UP000434052">
    <property type="component" value="Unassembled WGS sequence"/>
</dbReference>
<proteinExistence type="predicted"/>
<dbReference type="InterPro" id="IPR013766">
    <property type="entry name" value="Thioredoxin_domain"/>
</dbReference>
<evidence type="ECO:0000256" key="2">
    <source>
        <dbReference type="SAM" id="SignalP"/>
    </source>
</evidence>
<feature type="chain" id="PRO_5030159364" evidence="2">
    <location>
        <begin position="31"/>
        <end position="200"/>
    </location>
</feature>
<protein>
    <submittedName>
        <fullName evidence="5">TlpA family protein disulfide reductase</fullName>
    </submittedName>
</protein>
<organism evidence="5 6">
    <name type="scientific">Oceanidesulfovibrio marinus</name>
    <dbReference type="NCBI Taxonomy" id="370038"/>
    <lineage>
        <taxon>Bacteria</taxon>
        <taxon>Pseudomonadati</taxon>
        <taxon>Thermodesulfobacteriota</taxon>
        <taxon>Desulfovibrionia</taxon>
        <taxon>Desulfovibrionales</taxon>
        <taxon>Desulfovibrionaceae</taxon>
        <taxon>Oceanidesulfovibrio</taxon>
    </lineage>
</organism>
<keyword evidence="7" id="KW-1185">Reference proteome</keyword>
<gene>
    <name evidence="5" type="ORF">DQK91_14320</name>
    <name evidence="4" type="ORF">E8L03_10720</name>
</gene>
<dbReference type="EMBL" id="CP039543">
    <property type="protein sequence ID" value="QJT09384.1"/>
    <property type="molecule type" value="Genomic_DNA"/>
</dbReference>
<dbReference type="GO" id="GO:0016209">
    <property type="term" value="F:antioxidant activity"/>
    <property type="evidence" value="ECO:0007669"/>
    <property type="project" value="InterPro"/>
</dbReference>
<evidence type="ECO:0000313" key="7">
    <source>
        <dbReference type="Proteomes" id="UP000503251"/>
    </source>
</evidence>
<dbReference type="OrthoDB" id="5516057at2"/>
<evidence type="ECO:0000313" key="4">
    <source>
        <dbReference type="EMBL" id="QJT09384.1"/>
    </source>
</evidence>
<dbReference type="SUPFAM" id="SSF52833">
    <property type="entry name" value="Thioredoxin-like"/>
    <property type="match status" value="1"/>
</dbReference>
<reference evidence="4 7" key="2">
    <citation type="submission" date="2019-04" db="EMBL/GenBank/DDBJ databases">
        <title>Isolation and culture of sulfate reducing bacteria from the cold seep of the South China Sea.</title>
        <authorList>
            <person name="Sun C."/>
            <person name="Liu R."/>
        </authorList>
    </citation>
    <scope>NUCLEOTIDE SEQUENCE [LARGE SCALE GENOMIC DNA]</scope>
    <source>
        <strain evidence="4 7">CS1</strain>
    </source>
</reference>
<dbReference type="PROSITE" id="PS00194">
    <property type="entry name" value="THIOREDOXIN_1"/>
    <property type="match status" value="1"/>
</dbReference>
<dbReference type="InterPro" id="IPR036249">
    <property type="entry name" value="Thioredoxin-like_sf"/>
</dbReference>
<dbReference type="PROSITE" id="PS51352">
    <property type="entry name" value="THIOREDOXIN_2"/>
    <property type="match status" value="1"/>
</dbReference>
<dbReference type="GO" id="GO:0016491">
    <property type="term" value="F:oxidoreductase activity"/>
    <property type="evidence" value="ECO:0007669"/>
    <property type="project" value="InterPro"/>
</dbReference>
<dbReference type="Proteomes" id="UP000503251">
    <property type="component" value="Chromosome"/>
</dbReference>
<evidence type="ECO:0000256" key="1">
    <source>
        <dbReference type="ARBA" id="ARBA00023284"/>
    </source>
</evidence>
<dbReference type="CDD" id="cd02966">
    <property type="entry name" value="TlpA_like_family"/>
    <property type="match status" value="1"/>
</dbReference>
<dbReference type="Pfam" id="PF00578">
    <property type="entry name" value="AhpC-TSA"/>
    <property type="match status" value="1"/>
</dbReference>
<reference evidence="5 6" key="1">
    <citation type="submission" date="2018-06" db="EMBL/GenBank/DDBJ databases">
        <title>Complete genome of Desulfovibrio marinus P48SEP.</title>
        <authorList>
            <person name="Crispim J.S."/>
            <person name="Vidigal P.M.P."/>
            <person name="Silva L.C.F."/>
            <person name="Araujo L.C."/>
            <person name="Laguardia C.N."/>
            <person name="Dias R.S."/>
            <person name="Sousa M.P."/>
            <person name="Paula S.O."/>
            <person name="Silva C."/>
        </authorList>
    </citation>
    <scope>NUCLEOTIDE SEQUENCE [LARGE SCALE GENOMIC DNA]</scope>
    <source>
        <strain evidence="5 6">P48SEP</strain>
    </source>
</reference>
<accession>A0A6P1ZEX2</accession>
<dbReference type="AlphaFoldDB" id="A0A6P1ZEX2"/>
<dbReference type="EMBL" id="QMIF01000009">
    <property type="protein sequence ID" value="TVM32877.1"/>
    <property type="molecule type" value="Genomic_DNA"/>
</dbReference>
<keyword evidence="2" id="KW-0732">Signal</keyword>
<name>A0A6P1ZEX2_9BACT</name>
<dbReference type="RefSeq" id="WP_144306057.1">
    <property type="nucleotide sequence ID" value="NZ_CP039543.1"/>
</dbReference>
<evidence type="ECO:0000259" key="3">
    <source>
        <dbReference type="PROSITE" id="PS51352"/>
    </source>
</evidence>
<evidence type="ECO:0000313" key="6">
    <source>
        <dbReference type="Proteomes" id="UP000434052"/>
    </source>
</evidence>
<feature type="domain" description="Thioredoxin" evidence="3">
    <location>
        <begin position="40"/>
        <end position="172"/>
    </location>
</feature>
<dbReference type="InterPro" id="IPR017937">
    <property type="entry name" value="Thioredoxin_CS"/>
</dbReference>
<dbReference type="Gene3D" id="3.40.30.10">
    <property type="entry name" value="Glutaredoxin"/>
    <property type="match status" value="1"/>
</dbReference>
<sequence>MRFRQLLSCCARVLPAVLVFAVLAAVPALAESLGDQDKVISEGMKLQDVQLPPALDADARYLGVPAGEPFALSDIKTDYLLLQVFSMYCPHCQREAPLMKELFDKIKASGKADTLKIIGLGVGNSDYEVGFFKDQYALDFPLFPDPDYRAYDYVGVVGTPFYVLVKLSKNGGHQVLFTQEGTFEDVTAFYSLLLEKSDLK</sequence>